<proteinExistence type="predicted"/>
<comment type="caution">
    <text evidence="1">The sequence shown here is derived from an EMBL/GenBank/DDBJ whole genome shotgun (WGS) entry which is preliminary data.</text>
</comment>
<gene>
    <name evidence="1" type="ORF">RHMOL_Rhmol09G0229300</name>
</gene>
<accession>A0ACC0MI66</accession>
<protein>
    <submittedName>
        <fullName evidence="1">Uncharacterized protein</fullName>
    </submittedName>
</protein>
<dbReference type="Proteomes" id="UP001062846">
    <property type="component" value="Chromosome 9"/>
</dbReference>
<evidence type="ECO:0000313" key="1">
    <source>
        <dbReference type="EMBL" id="KAI8540028.1"/>
    </source>
</evidence>
<organism evidence="1 2">
    <name type="scientific">Rhododendron molle</name>
    <name type="common">Chinese azalea</name>
    <name type="synonym">Azalea mollis</name>
    <dbReference type="NCBI Taxonomy" id="49168"/>
    <lineage>
        <taxon>Eukaryota</taxon>
        <taxon>Viridiplantae</taxon>
        <taxon>Streptophyta</taxon>
        <taxon>Embryophyta</taxon>
        <taxon>Tracheophyta</taxon>
        <taxon>Spermatophyta</taxon>
        <taxon>Magnoliopsida</taxon>
        <taxon>eudicotyledons</taxon>
        <taxon>Gunneridae</taxon>
        <taxon>Pentapetalae</taxon>
        <taxon>asterids</taxon>
        <taxon>Ericales</taxon>
        <taxon>Ericaceae</taxon>
        <taxon>Ericoideae</taxon>
        <taxon>Rhodoreae</taxon>
        <taxon>Rhododendron</taxon>
    </lineage>
</organism>
<dbReference type="EMBL" id="CM046396">
    <property type="protein sequence ID" value="KAI8540028.1"/>
    <property type="molecule type" value="Genomic_DNA"/>
</dbReference>
<keyword evidence="2" id="KW-1185">Reference proteome</keyword>
<reference evidence="1" key="1">
    <citation type="submission" date="2022-02" db="EMBL/GenBank/DDBJ databases">
        <title>Plant Genome Project.</title>
        <authorList>
            <person name="Zhang R.-G."/>
        </authorList>
    </citation>
    <scope>NUCLEOTIDE SEQUENCE</scope>
    <source>
        <strain evidence="1">AT1</strain>
    </source>
</reference>
<sequence length="374" mass="41737">MLSPASLSATPAASPPFRDCLAGLLAEGPITCLITDAFWHFSQSVSEGFGIPRIVLRTSSISSFLAYDAFPVLQEKGYLPKQGSQLQSPVVELPPLQVKDLPTFTTKDPEKFYELFSNMMKQTKASSGLIWNTFSELEESALTQSRKQFPIPNFPIGPFHNSFPASSSSPLAQDRSSISWLNTQKPKSVLYMSFGSIVKIDGNDFKEMAWGLANSMQPFLWVVRPGLVRGSEWLESLPSGFLEKIEDKGAIVKWAPQQEVLAHFAVGGFWTHNGWNSTLESICEGVPMICSPCFGDQLVNAKYVSDVWEIGLRFEKGVERGEVERGIRRVMLEREGEEMRERISCLKEKADVCLKEGGSSYQYLEDLISYILSF</sequence>
<evidence type="ECO:0000313" key="2">
    <source>
        <dbReference type="Proteomes" id="UP001062846"/>
    </source>
</evidence>
<name>A0ACC0MI66_RHOML</name>